<keyword evidence="9" id="KW-1185">Reference proteome</keyword>
<dbReference type="Proteomes" id="UP000010843">
    <property type="component" value="Chromosome"/>
</dbReference>
<evidence type="ECO:0000313" key="7">
    <source>
        <dbReference type="EMBL" id="ELY82020.1"/>
    </source>
</evidence>
<dbReference type="SMART" id="SM00564">
    <property type="entry name" value="PQQ"/>
    <property type="match status" value="3"/>
</dbReference>
<dbReference type="InterPro" id="IPR002372">
    <property type="entry name" value="PQQ_rpt_dom"/>
</dbReference>
<evidence type="ECO:0000313" key="6">
    <source>
        <dbReference type="EMBL" id="AGB31427.1"/>
    </source>
</evidence>
<dbReference type="Pfam" id="PF01011">
    <property type="entry name" value="PQQ"/>
    <property type="match status" value="1"/>
</dbReference>
<dbReference type="Proteomes" id="UP000011593">
    <property type="component" value="Unassembled WGS sequence"/>
</dbReference>
<feature type="compositionally biased region" description="Acidic residues" evidence="4">
    <location>
        <begin position="489"/>
        <end position="510"/>
    </location>
</feature>
<evidence type="ECO:0000313" key="9">
    <source>
        <dbReference type="Proteomes" id="UP000011593"/>
    </source>
</evidence>
<sequence>MPFETEHMDLPSDAPWDEKPGESHVAQGDIDTIPEREITQEDLSRTADDETNWLLFGGAYENQRHTPAEHITPDNVDQLELEWRIDLAPPQALEPNPSHEFQGSPLVVDGDPPIMYTTVGADQLYALNARTGEKLWEHYYEPAVGYSEDAPPAERGPAVYGDTVYKSTLDLGVLAVDRYTGETEWYYNGAAAYRGEVADDLIHEELQWERERGSTSSFPPLIYDGTLLKGSFGGEFGVSGFFDAIDLEGNPQWRFNMTPSEEWVGESWRHGGGTAWASAAIEPESGTVIVPSANPGPWYGTVRPGYNPFTCGKVGIDIESGEYQWHYQDSPHDWWDYDSPSPPIVFREESDGETTRFAAWPGKTGWVYTVDMATGQLHQRSEEYVQHVNTFSLPPYDDIDSAEWMMPHLTGGTNPQPSSFDPNTRTMVVKGANEPMALSWYEEEYEAGERYMGMDIVGGEPPEDIEEPDEPTLDAEEVAEGEDPHLEAEVDEGNGDDAETADDEATDGDGDASGRPAYPPVWNGAIGVIAGIDPYTGDVKWQEWYDWSNYHPRGGSFTTPTGLAFAGTPNGVMAAYDVESGDRLAEFEVGDHGVDGAPISWVDPHEEKQYIAMPAGGGHHTDVELGTTLAVFSLEI</sequence>
<evidence type="ECO:0000313" key="8">
    <source>
        <dbReference type="Proteomes" id="UP000010843"/>
    </source>
</evidence>
<reference evidence="8" key="2">
    <citation type="submission" date="2012-02" db="EMBL/GenBank/DDBJ databases">
        <title>Complete sequence of chromosome of Natrinema pellirubrum DSM 15624.</title>
        <authorList>
            <person name="Lucas S."/>
            <person name="Han J."/>
            <person name="Lapidus A."/>
            <person name="Cheng J.-F."/>
            <person name="Goodwin L."/>
            <person name="Pitluck S."/>
            <person name="Peters L."/>
            <person name="Teshima H."/>
            <person name="Detter J.C."/>
            <person name="Han C."/>
            <person name="Tapia R."/>
            <person name="Land M."/>
            <person name="Hauser L."/>
            <person name="Kyrpides N."/>
            <person name="Ivanova N."/>
            <person name="Pagani I."/>
            <person name="Sproer C."/>
            <person name="Anderson I."/>
            <person name="Woyke T."/>
        </authorList>
    </citation>
    <scope>NUCLEOTIDE SEQUENCE [LARGE SCALE GENOMIC DNA]</scope>
    <source>
        <strain evidence="8">DSM 15624 / JCM 10476 / NCIMB 786</strain>
    </source>
</reference>
<dbReference type="OrthoDB" id="8638at2157"/>
<dbReference type="Gene3D" id="2.140.10.10">
    <property type="entry name" value="Quinoprotein alcohol dehydrogenase-like superfamily"/>
    <property type="match status" value="2"/>
</dbReference>
<dbReference type="eggNOG" id="arCOG03050">
    <property type="taxonomic scope" value="Archaea"/>
</dbReference>
<dbReference type="EMBL" id="AOIE01000003">
    <property type="protein sequence ID" value="ELY82020.1"/>
    <property type="molecule type" value="Genomic_DNA"/>
</dbReference>
<comment type="similarity">
    <text evidence="2">Belongs to the bacterial PQQ dehydrogenase family.</text>
</comment>
<evidence type="ECO:0000259" key="5">
    <source>
        <dbReference type="Pfam" id="PF01011"/>
    </source>
</evidence>
<dbReference type="STRING" id="797303.Natpe_1527"/>
<comment type="cofactor">
    <cofactor evidence="1">
        <name>pyrroloquinoline quinone</name>
        <dbReference type="ChEBI" id="CHEBI:58442"/>
    </cofactor>
</comment>
<feature type="region of interest" description="Disordered" evidence="4">
    <location>
        <begin position="454"/>
        <end position="519"/>
    </location>
</feature>
<evidence type="ECO:0000256" key="1">
    <source>
        <dbReference type="ARBA" id="ARBA00001931"/>
    </source>
</evidence>
<reference evidence="6" key="1">
    <citation type="submission" date="2012-02" db="EMBL/GenBank/DDBJ databases">
        <title>Complete sequence of chromosome of Natrinema pellirubrum DSM 15624.</title>
        <authorList>
            <consortium name="US DOE Joint Genome Institute"/>
            <person name="Lucas S."/>
            <person name="Han J."/>
            <person name="Lapidus A."/>
            <person name="Cheng J.-F."/>
            <person name="Goodwin L."/>
            <person name="Pitluck S."/>
            <person name="Peters L."/>
            <person name="Teshima H."/>
            <person name="Detter J.C."/>
            <person name="Han C."/>
            <person name="Tapia R."/>
            <person name="Land M."/>
            <person name="Hauser L."/>
            <person name="Kyrpides N."/>
            <person name="Ivanova N."/>
            <person name="Pagani I."/>
            <person name="Sproer C."/>
            <person name="Anderson I."/>
            <person name="Woyke T."/>
        </authorList>
    </citation>
    <scope>NUCLEOTIDE SEQUENCE</scope>
    <source>
        <strain evidence="6">DSM 15624</strain>
    </source>
</reference>
<dbReference type="RefSeq" id="WP_006179367.1">
    <property type="nucleotide sequence ID" value="NC_019962.1"/>
</dbReference>
<dbReference type="InterPro" id="IPR018391">
    <property type="entry name" value="PQQ_b-propeller_rpt"/>
</dbReference>
<dbReference type="GO" id="GO:0016491">
    <property type="term" value="F:oxidoreductase activity"/>
    <property type="evidence" value="ECO:0007669"/>
    <property type="project" value="UniProtKB-KW"/>
</dbReference>
<dbReference type="KEGG" id="npe:Natpe_1527"/>
<feature type="region of interest" description="Disordered" evidence="4">
    <location>
        <begin position="1"/>
        <end position="35"/>
    </location>
</feature>
<dbReference type="HOGENOM" id="CLU_018478_0_0_2"/>
<protein>
    <submittedName>
        <fullName evidence="6">Glucose dehydrogenase</fullName>
    </submittedName>
    <submittedName>
        <fullName evidence="7">PQQ-dependent enzyme-like protein</fullName>
    </submittedName>
</protein>
<dbReference type="EMBL" id="CP003372">
    <property type="protein sequence ID" value="AGB31427.1"/>
    <property type="molecule type" value="Genomic_DNA"/>
</dbReference>
<accession>L0JLH8</accession>
<name>L0JLH8_NATP1</name>
<organism evidence="6 8">
    <name type="scientific">Natrinema pellirubrum (strain DSM 15624 / CIP 106293 / JCM 10476 / NCIMB 786 / 157)</name>
    <dbReference type="NCBI Taxonomy" id="797303"/>
    <lineage>
        <taxon>Archaea</taxon>
        <taxon>Methanobacteriati</taxon>
        <taxon>Methanobacteriota</taxon>
        <taxon>Stenosarchaea group</taxon>
        <taxon>Halobacteria</taxon>
        <taxon>Halobacteriales</taxon>
        <taxon>Natrialbaceae</taxon>
        <taxon>Natrinema</taxon>
    </lineage>
</organism>
<evidence type="ECO:0000256" key="2">
    <source>
        <dbReference type="ARBA" id="ARBA00008156"/>
    </source>
</evidence>
<dbReference type="InterPro" id="IPR011047">
    <property type="entry name" value="Quinoprotein_ADH-like_sf"/>
</dbReference>
<feature type="compositionally biased region" description="Acidic residues" evidence="4">
    <location>
        <begin position="461"/>
        <end position="481"/>
    </location>
</feature>
<dbReference type="PANTHER" id="PTHR32303:SF20">
    <property type="entry name" value="QUINOPROTEIN ETHANOL DEHYDROGENASE"/>
    <property type="match status" value="1"/>
</dbReference>
<feature type="domain" description="Pyrrolo-quinoline quinone repeat" evidence="5">
    <location>
        <begin position="53"/>
        <end position="376"/>
    </location>
</feature>
<keyword evidence="3" id="KW-0560">Oxidoreductase</keyword>
<dbReference type="PANTHER" id="PTHR32303">
    <property type="entry name" value="QUINOPROTEIN ALCOHOL DEHYDROGENASE (CYTOCHROME C)"/>
    <property type="match status" value="1"/>
</dbReference>
<dbReference type="AlphaFoldDB" id="L0JLH8"/>
<dbReference type="eggNOG" id="arCOG02482">
    <property type="taxonomic scope" value="Archaea"/>
</dbReference>
<feature type="compositionally biased region" description="Basic and acidic residues" evidence="4">
    <location>
        <begin position="1"/>
        <end position="22"/>
    </location>
</feature>
<reference evidence="7 9" key="3">
    <citation type="journal article" date="2014" name="PLoS Genet.">
        <title>Phylogenetically driven sequencing of extremely halophilic archaea reveals strategies for static and dynamic osmo-response.</title>
        <authorList>
            <person name="Becker E.A."/>
            <person name="Seitzer P.M."/>
            <person name="Tritt A."/>
            <person name="Larsen D."/>
            <person name="Krusor M."/>
            <person name="Yao A.I."/>
            <person name="Wu D."/>
            <person name="Madern D."/>
            <person name="Eisen J.A."/>
            <person name="Darling A.E."/>
            <person name="Facciotti M.T."/>
        </authorList>
    </citation>
    <scope>NUCLEOTIDE SEQUENCE [LARGE SCALE GENOMIC DNA]</scope>
    <source>
        <strain evidence="7 9">DSM 15624</strain>
    </source>
</reference>
<gene>
    <name evidence="6" type="ordered locus">Natpe_1527</name>
    <name evidence="7" type="ORF">C488_00307</name>
</gene>
<evidence type="ECO:0000256" key="3">
    <source>
        <dbReference type="ARBA" id="ARBA00023002"/>
    </source>
</evidence>
<dbReference type="SUPFAM" id="SSF50998">
    <property type="entry name" value="Quinoprotein alcohol dehydrogenase-like"/>
    <property type="match status" value="1"/>
</dbReference>
<dbReference type="PATRIC" id="fig|797303.5.peg.63"/>
<proteinExistence type="inferred from homology"/>
<dbReference type="GeneID" id="14332268"/>
<evidence type="ECO:0000256" key="4">
    <source>
        <dbReference type="SAM" id="MobiDB-lite"/>
    </source>
</evidence>